<evidence type="ECO:0000256" key="3">
    <source>
        <dbReference type="SAM" id="Phobius"/>
    </source>
</evidence>
<name>A0ABS8BBB4_9ACTN</name>
<comment type="caution">
    <text evidence="5">The sequence shown here is derived from an EMBL/GenBank/DDBJ whole genome shotgun (WGS) entry which is preliminary data.</text>
</comment>
<gene>
    <name evidence="5" type="ORF">LG632_21285</name>
</gene>
<dbReference type="RefSeq" id="WP_226729015.1">
    <property type="nucleotide sequence ID" value="NZ_JAJAUY010000095.1"/>
</dbReference>
<protein>
    <submittedName>
        <fullName evidence="5">CDP-alcohol phosphatidyltransferase family protein</fullName>
    </submittedName>
</protein>
<feature type="transmembrane region" description="Helical" evidence="3">
    <location>
        <begin position="557"/>
        <end position="574"/>
    </location>
</feature>
<keyword evidence="3" id="KW-0812">Transmembrane</keyword>
<feature type="transmembrane region" description="Helical" evidence="3">
    <location>
        <begin position="357"/>
        <end position="379"/>
    </location>
</feature>
<organism evidence="5 6">
    <name type="scientific">Streptomyces antimicrobicus</name>
    <dbReference type="NCBI Taxonomy" id="2883108"/>
    <lineage>
        <taxon>Bacteria</taxon>
        <taxon>Bacillati</taxon>
        <taxon>Actinomycetota</taxon>
        <taxon>Actinomycetes</taxon>
        <taxon>Kitasatosporales</taxon>
        <taxon>Streptomycetaceae</taxon>
        <taxon>Streptomyces</taxon>
    </lineage>
</organism>
<dbReference type="Pfam" id="PF19365">
    <property type="entry name" value="DUF5941"/>
    <property type="match status" value="1"/>
</dbReference>
<feature type="transmembrane region" description="Helical" evidence="3">
    <location>
        <begin position="420"/>
        <end position="438"/>
    </location>
</feature>
<dbReference type="Pfam" id="PF01066">
    <property type="entry name" value="CDP-OH_P_transf"/>
    <property type="match status" value="1"/>
</dbReference>
<dbReference type="Proteomes" id="UP001199054">
    <property type="component" value="Unassembled WGS sequence"/>
</dbReference>
<dbReference type="InterPro" id="IPR043130">
    <property type="entry name" value="CDP-OH_PTrfase_TM_dom"/>
</dbReference>
<dbReference type="InterPro" id="IPR045985">
    <property type="entry name" value="DUF5941"/>
</dbReference>
<dbReference type="InterPro" id="IPR000462">
    <property type="entry name" value="CDP-OH_P_trans"/>
</dbReference>
<evidence type="ECO:0000259" key="4">
    <source>
        <dbReference type="Pfam" id="PF19365"/>
    </source>
</evidence>
<dbReference type="PROSITE" id="PS00379">
    <property type="entry name" value="CDP_ALCOHOL_P_TRANSF"/>
    <property type="match status" value="1"/>
</dbReference>
<evidence type="ECO:0000313" key="5">
    <source>
        <dbReference type="EMBL" id="MCB5181904.1"/>
    </source>
</evidence>
<reference evidence="5 6" key="1">
    <citation type="submission" date="2021-10" db="EMBL/GenBank/DDBJ databases">
        <title>Streptomyces sp. strain SMC 277, a novel streptomycete isolated from soil.</title>
        <authorList>
            <person name="Chanama M."/>
        </authorList>
    </citation>
    <scope>NUCLEOTIDE SEQUENCE [LARGE SCALE GENOMIC DNA]</scope>
    <source>
        <strain evidence="5 6">SMC 277</strain>
    </source>
</reference>
<dbReference type="EMBL" id="JAJAUY010000095">
    <property type="protein sequence ID" value="MCB5181904.1"/>
    <property type="molecule type" value="Genomic_DNA"/>
</dbReference>
<accession>A0ABS8BBB4</accession>
<dbReference type="Gene3D" id="1.20.120.1760">
    <property type="match status" value="1"/>
</dbReference>
<feature type="domain" description="DUF5941" evidence="4">
    <location>
        <begin position="390"/>
        <end position="595"/>
    </location>
</feature>
<keyword evidence="6" id="KW-1185">Reference proteome</keyword>
<keyword evidence="3" id="KW-0472">Membrane</keyword>
<evidence type="ECO:0000256" key="1">
    <source>
        <dbReference type="ARBA" id="ARBA00022679"/>
    </source>
</evidence>
<comment type="similarity">
    <text evidence="2">Belongs to the CDP-alcohol phosphatidyltransferase class-I family.</text>
</comment>
<keyword evidence="1 2" id="KW-0808">Transferase</keyword>
<proteinExistence type="inferred from homology"/>
<evidence type="ECO:0000313" key="6">
    <source>
        <dbReference type="Proteomes" id="UP001199054"/>
    </source>
</evidence>
<evidence type="ECO:0000256" key="2">
    <source>
        <dbReference type="RuleBase" id="RU003750"/>
    </source>
</evidence>
<sequence>MPTVILAGPPVPGSPLEGDLRSLGFEVRSVPEPADAAAALAAVPADQRVAVVDSGFVGHVHALRLALTDPRFDACAVTGALSVQPAARGALDKAVRTAPAAASDAAPYADRLAATLEAAGTPVQHPELGTLVAAVPATPGQRREAAEAVAAVDEEAVRLRTAVKSRDGFFTTFFISPYSRYIARWCARRGLTPNQVTTASLLTALVAAGCAATGERWGYVAAGVLLLVSFVLDCTDGQLARYSLQYSTMGAWLDATFDRAKEYSFYAGLALGAARSGDDVWALALGAMVLMTCRHVVDFAFNEANHDATANTSPTAALSDRLDSVGWTVWVRRMIILPIGERWAMIAVLTAATTPRVVFYALLIGCAFGALYTTAGRVLRSVTRKARRTDRAAQALYDLTDSGPLAELPRRLLKRDKPSAAAVWVAAAGAAVLVGLALTRPFGDPTLIGAALLYAVTSGEAVARPLKGALDWLIPPLLRAAEYVTVLALAAEADVPGALPAAFGLVAAVAYHHYDTVYRIRGGTGAPPHWLVRTIGGHEGRVLVITVLAAVLARPDFPVALTALAGFVAVVVLVESIRFWVSSGAPAVHDEGEPA</sequence>
<keyword evidence="3" id="KW-1133">Transmembrane helix</keyword>
<dbReference type="InterPro" id="IPR048254">
    <property type="entry name" value="CDP_ALCOHOL_P_TRANSF_CS"/>
</dbReference>